<keyword evidence="1" id="KW-0812">Transmembrane</keyword>
<accession>A0AB36THH0</accession>
<feature type="transmembrane region" description="Helical" evidence="1">
    <location>
        <begin position="64"/>
        <end position="86"/>
    </location>
</feature>
<dbReference type="RefSeq" id="WP_003512227.1">
    <property type="nucleotide sequence ID" value="NZ_CP013828.1"/>
</dbReference>
<name>A0AB36THH0_ACETH</name>
<keyword evidence="1" id="KW-1133">Transmembrane helix</keyword>
<dbReference type="AlphaFoldDB" id="A0AB36THH0"/>
<sequence length="156" mass="18306">MGYVFFYLSLFGVLISLIICLYFKPLDFRKAVIGIMTVAYSMIYETVLSGYLSLYYYLNPRDSVIYIVMSAILLYPSLNIMYTMFLPKDKKAVLGYTIAWMAAMMIFEYFSVMFGTVVFTGWTPFPWSVVTYVVTYLWVYLTYRYLSKKRLTGKLL</sequence>
<organism evidence="2 3">
    <name type="scientific">Acetivibrio thermocellus AD2</name>
    <dbReference type="NCBI Taxonomy" id="1138384"/>
    <lineage>
        <taxon>Bacteria</taxon>
        <taxon>Bacillati</taxon>
        <taxon>Bacillota</taxon>
        <taxon>Clostridia</taxon>
        <taxon>Eubacteriales</taxon>
        <taxon>Oscillospiraceae</taxon>
        <taxon>Acetivibrio</taxon>
    </lineage>
</organism>
<dbReference type="EMBL" id="PDBW01000001">
    <property type="protein sequence ID" value="PFH03357.1"/>
    <property type="molecule type" value="Genomic_DNA"/>
</dbReference>
<comment type="caution">
    <text evidence="2">The sequence shown here is derived from an EMBL/GenBank/DDBJ whole genome shotgun (WGS) entry which is preliminary data.</text>
</comment>
<dbReference type="Proteomes" id="UP000223596">
    <property type="component" value="Unassembled WGS sequence"/>
</dbReference>
<gene>
    <name evidence="2" type="ORF">M972_112165</name>
</gene>
<feature type="transmembrane region" description="Helical" evidence="1">
    <location>
        <begin position="35"/>
        <end position="58"/>
    </location>
</feature>
<evidence type="ECO:0000313" key="3">
    <source>
        <dbReference type="Proteomes" id="UP000223596"/>
    </source>
</evidence>
<reference evidence="2 3" key="1">
    <citation type="submission" date="2017-09" db="EMBL/GenBank/DDBJ databases">
        <title>Evaluation of Pacific Biosciences Sequencing Technology to Finishing C. thermocellum Genome Sequences.</title>
        <authorList>
            <person name="Brown S."/>
        </authorList>
    </citation>
    <scope>NUCLEOTIDE SEQUENCE [LARGE SCALE GENOMIC DNA]</scope>
    <source>
        <strain evidence="2 3">AD2</strain>
    </source>
</reference>
<protein>
    <submittedName>
        <fullName evidence="2">Uncharacterized protein</fullName>
    </submittedName>
</protein>
<keyword evidence="1" id="KW-0472">Membrane</keyword>
<feature type="transmembrane region" description="Helical" evidence="1">
    <location>
        <begin position="6"/>
        <end position="23"/>
    </location>
</feature>
<feature type="transmembrane region" description="Helical" evidence="1">
    <location>
        <begin position="125"/>
        <end position="146"/>
    </location>
</feature>
<evidence type="ECO:0000313" key="2">
    <source>
        <dbReference type="EMBL" id="PFH03357.1"/>
    </source>
</evidence>
<feature type="transmembrane region" description="Helical" evidence="1">
    <location>
        <begin position="98"/>
        <end position="119"/>
    </location>
</feature>
<evidence type="ECO:0000256" key="1">
    <source>
        <dbReference type="SAM" id="Phobius"/>
    </source>
</evidence>
<proteinExistence type="predicted"/>